<feature type="transmembrane region" description="Helical" evidence="6">
    <location>
        <begin position="171"/>
        <end position="189"/>
    </location>
</feature>
<dbReference type="Proteomes" id="UP000579250">
    <property type="component" value="Unassembled WGS sequence"/>
</dbReference>
<feature type="transmembrane region" description="Helical" evidence="6">
    <location>
        <begin position="70"/>
        <end position="92"/>
    </location>
</feature>
<evidence type="ECO:0000256" key="3">
    <source>
        <dbReference type="ARBA" id="ARBA00022989"/>
    </source>
</evidence>
<protein>
    <submittedName>
        <fullName evidence="8">Sodium:proton exchanger</fullName>
    </submittedName>
</protein>
<dbReference type="AlphaFoldDB" id="A0A846YRX3"/>
<dbReference type="EMBL" id="JAAXPI010000006">
    <property type="protein sequence ID" value="NKZ03580.1"/>
    <property type="molecule type" value="Genomic_DNA"/>
</dbReference>
<dbReference type="InterPro" id="IPR044880">
    <property type="entry name" value="NCX_ion-bd_dom_sf"/>
</dbReference>
<feature type="transmembrane region" description="Helical" evidence="6">
    <location>
        <begin position="112"/>
        <end position="131"/>
    </location>
</feature>
<feature type="transmembrane region" description="Helical" evidence="6">
    <location>
        <begin position="39"/>
        <end position="58"/>
    </location>
</feature>
<dbReference type="InterPro" id="IPR004837">
    <property type="entry name" value="NaCa_Exmemb"/>
</dbReference>
<sequence length="427" mass="45206">MAGESMSRRTLLVRVALALLLALPAIVTRAGGFDLPAVAAMVVFGIGVLAAAILLMWAAETARADMSGALAIALLALIAVLPEYAVDLYYAYAAGTRPAYTAYAAANMTGANRLLVGVGWALVVLAFTLGVRRAAGRAGGRGDGRGGGRGGGRGRHAARGTGRRDVRLTPLHRIELGFLALAAVLGFIPALTGEIGWYISIVLIALYVLYIVRISRDRHGDVEELAGVPARLVTLPKRRRRLVTWAGFALGAVLVVVSAKPFANALVDAGASLGIDEFLLVQWLAPLASEAPELLVAAMFAWRLRDADAIGTLLSSKVNQWTLLIGTLPIAYRIGGGAWSLPLDSRQTEEVLLTAAQTVLGLALLIDLVFKRWEAAVLFVLFAVQFVLPSESARLVLSGVYLAIGFSVLIARHRDLGSSMATVVRTR</sequence>
<feature type="transmembrane region" description="Helical" evidence="6">
    <location>
        <begin position="395"/>
        <end position="411"/>
    </location>
</feature>
<comment type="caution">
    <text evidence="8">The sequence shown here is derived from an EMBL/GenBank/DDBJ whole genome shotgun (WGS) entry which is preliminary data.</text>
</comment>
<accession>A0A846YRX3</accession>
<keyword evidence="4 6" id="KW-0472">Membrane</keyword>
<evidence type="ECO:0000259" key="7">
    <source>
        <dbReference type="Pfam" id="PF01699"/>
    </source>
</evidence>
<organism evidence="8 9">
    <name type="scientific">Actinomadura latina</name>
    <dbReference type="NCBI Taxonomy" id="163603"/>
    <lineage>
        <taxon>Bacteria</taxon>
        <taxon>Bacillati</taxon>
        <taxon>Actinomycetota</taxon>
        <taxon>Actinomycetes</taxon>
        <taxon>Streptosporangiales</taxon>
        <taxon>Thermomonosporaceae</taxon>
        <taxon>Actinomadura</taxon>
    </lineage>
</organism>
<feature type="domain" description="Sodium/calcium exchanger membrane region" evidence="7">
    <location>
        <begin position="245"/>
        <end position="387"/>
    </location>
</feature>
<feature type="transmembrane region" description="Helical" evidence="6">
    <location>
        <begin position="321"/>
        <end position="339"/>
    </location>
</feature>
<evidence type="ECO:0000256" key="1">
    <source>
        <dbReference type="ARBA" id="ARBA00004141"/>
    </source>
</evidence>
<evidence type="ECO:0000256" key="4">
    <source>
        <dbReference type="ARBA" id="ARBA00023136"/>
    </source>
</evidence>
<keyword evidence="9" id="KW-1185">Reference proteome</keyword>
<feature type="transmembrane region" description="Helical" evidence="6">
    <location>
        <begin position="283"/>
        <end position="301"/>
    </location>
</feature>
<feature type="transmembrane region" description="Helical" evidence="6">
    <location>
        <begin position="242"/>
        <end position="263"/>
    </location>
</feature>
<evidence type="ECO:0000256" key="5">
    <source>
        <dbReference type="SAM" id="MobiDB-lite"/>
    </source>
</evidence>
<dbReference type="Gene3D" id="1.20.1420.30">
    <property type="entry name" value="NCX, central ion-binding region"/>
    <property type="match status" value="2"/>
</dbReference>
<dbReference type="GO" id="GO:0055085">
    <property type="term" value="P:transmembrane transport"/>
    <property type="evidence" value="ECO:0007669"/>
    <property type="project" value="InterPro"/>
</dbReference>
<dbReference type="Pfam" id="PF01699">
    <property type="entry name" value="Na_Ca_ex"/>
    <property type="match status" value="2"/>
</dbReference>
<name>A0A846YRX3_9ACTN</name>
<comment type="subcellular location">
    <subcellularLocation>
        <location evidence="1">Membrane</location>
        <topology evidence="1">Multi-pass membrane protein</topology>
    </subcellularLocation>
</comment>
<evidence type="ECO:0000313" key="8">
    <source>
        <dbReference type="EMBL" id="NKZ03580.1"/>
    </source>
</evidence>
<keyword evidence="3 6" id="KW-1133">Transmembrane helix</keyword>
<proteinExistence type="predicted"/>
<feature type="domain" description="Sodium/calcium exchanger membrane region" evidence="7">
    <location>
        <begin position="39"/>
        <end position="212"/>
    </location>
</feature>
<feature type="transmembrane region" description="Helical" evidence="6">
    <location>
        <begin position="195"/>
        <end position="212"/>
    </location>
</feature>
<feature type="transmembrane region" description="Helical" evidence="6">
    <location>
        <begin position="351"/>
        <end position="368"/>
    </location>
</feature>
<dbReference type="GO" id="GO:0016020">
    <property type="term" value="C:membrane"/>
    <property type="evidence" value="ECO:0007669"/>
    <property type="project" value="UniProtKB-SubCell"/>
</dbReference>
<gene>
    <name evidence="8" type="ORF">HGB48_07435</name>
</gene>
<dbReference type="RefSeq" id="WP_067636901.1">
    <property type="nucleotide sequence ID" value="NZ_JAAXPI010000006.1"/>
</dbReference>
<reference evidence="8 9" key="1">
    <citation type="submission" date="2020-04" db="EMBL/GenBank/DDBJ databases">
        <title>MicrobeNet Type strains.</title>
        <authorList>
            <person name="Nicholson A.C."/>
        </authorList>
    </citation>
    <scope>NUCLEOTIDE SEQUENCE [LARGE SCALE GENOMIC DNA]</scope>
    <source>
        <strain evidence="8 9">ATCC BAA-277</strain>
    </source>
</reference>
<feature type="transmembrane region" description="Helical" evidence="6">
    <location>
        <begin position="373"/>
        <end position="389"/>
    </location>
</feature>
<keyword evidence="2 6" id="KW-0812">Transmembrane</keyword>
<feature type="region of interest" description="Disordered" evidence="5">
    <location>
        <begin position="136"/>
        <end position="162"/>
    </location>
</feature>
<evidence type="ECO:0000256" key="2">
    <source>
        <dbReference type="ARBA" id="ARBA00022692"/>
    </source>
</evidence>
<evidence type="ECO:0000313" key="9">
    <source>
        <dbReference type="Proteomes" id="UP000579250"/>
    </source>
</evidence>
<evidence type="ECO:0000256" key="6">
    <source>
        <dbReference type="SAM" id="Phobius"/>
    </source>
</evidence>